<feature type="region of interest" description="Disordered" evidence="2">
    <location>
        <begin position="362"/>
        <end position="424"/>
    </location>
</feature>
<dbReference type="Proteomes" id="UP000770661">
    <property type="component" value="Unassembled WGS sequence"/>
</dbReference>
<keyword evidence="1" id="KW-0862">Zinc</keyword>
<evidence type="ECO:0000313" key="4">
    <source>
        <dbReference type="EMBL" id="KAG0728535.1"/>
    </source>
</evidence>
<dbReference type="PANTHER" id="PTHR35385">
    <property type="entry name" value="PROTEIN B, PUTATIVE-RELATED-RELATED"/>
    <property type="match status" value="1"/>
</dbReference>
<reference evidence="4" key="1">
    <citation type="submission" date="2020-07" db="EMBL/GenBank/DDBJ databases">
        <title>The High-quality genome of the commercially important snow crab, Chionoecetes opilio.</title>
        <authorList>
            <person name="Jeong J.-H."/>
            <person name="Ryu S."/>
        </authorList>
    </citation>
    <scope>NUCLEOTIDE SEQUENCE</scope>
    <source>
        <strain evidence="4">MADBK_172401_WGS</strain>
        <tissue evidence="4">Digestive gland</tissue>
    </source>
</reference>
<feature type="compositionally biased region" description="Basic and acidic residues" evidence="2">
    <location>
        <begin position="373"/>
        <end position="386"/>
    </location>
</feature>
<feature type="domain" description="SWIM-type" evidence="3">
    <location>
        <begin position="294"/>
        <end position="331"/>
    </location>
</feature>
<keyword evidence="5" id="KW-1185">Reference proteome</keyword>
<dbReference type="PROSITE" id="PS50966">
    <property type="entry name" value="ZF_SWIM"/>
    <property type="match status" value="1"/>
</dbReference>
<dbReference type="OrthoDB" id="6436300at2759"/>
<organism evidence="4 5">
    <name type="scientific">Chionoecetes opilio</name>
    <name type="common">Atlantic snow crab</name>
    <name type="synonym">Cancer opilio</name>
    <dbReference type="NCBI Taxonomy" id="41210"/>
    <lineage>
        <taxon>Eukaryota</taxon>
        <taxon>Metazoa</taxon>
        <taxon>Ecdysozoa</taxon>
        <taxon>Arthropoda</taxon>
        <taxon>Crustacea</taxon>
        <taxon>Multicrustacea</taxon>
        <taxon>Malacostraca</taxon>
        <taxon>Eumalacostraca</taxon>
        <taxon>Eucarida</taxon>
        <taxon>Decapoda</taxon>
        <taxon>Pleocyemata</taxon>
        <taxon>Brachyura</taxon>
        <taxon>Eubrachyura</taxon>
        <taxon>Majoidea</taxon>
        <taxon>Majidae</taxon>
        <taxon>Chionoecetes</taxon>
    </lineage>
</organism>
<dbReference type="EMBL" id="JACEEZ010002096">
    <property type="protein sequence ID" value="KAG0728535.1"/>
    <property type="molecule type" value="Genomic_DNA"/>
</dbReference>
<dbReference type="PANTHER" id="PTHR35385:SF2">
    <property type="entry name" value="PROTEIN B, PUTATIVE-RELATED"/>
    <property type="match status" value="1"/>
</dbReference>
<sequence length="485" mass="54560">MYLPTFVYCCRVRMDVTIRKVHKDSARRDAMMPSYPCFITICGVHNHSTSSADALKQLRVLPGTKDIFEKYFHIGMTSAQAARYHTMKLNLVDDLVGQASNAVNPTHRAIAYMRAQWLKKEHGGLNTVSMFDAIEKYSEDHPDVTLKVYRNDNQFCVALVTPFMKRIHENLREAGEVVFVDATGCVDQLNTAVIPLLCSGPVGALPLAVLFTSSLDEATLTKDVRRIGNHCSFALRCKAFNTAQLVVFMVEIFDVYMRQRLVDVALGRRRVKNNNIGTVSMQSITSLGVKKFIVKSQTNPDESYDIGMCTCPKGENGAVCKHQAACAEFSLTELPQQFAVKAKNLHWLAALAVGHERTPDESFFRGLTDEPQENERTPDESFRDLTDEPQETILNQKQVKTEKDEEDEEKNTLDATKSTSSIEEKTQEAFEVISEVVRKFGVEGPEGKVGQDGEKYHANQHPYREEVQVCREELLLFSKDDDQGA</sequence>
<dbReference type="AlphaFoldDB" id="A0A8J5D4H1"/>
<accession>A0A8J5D4H1</accession>
<name>A0A8J5D4H1_CHIOP</name>
<keyword evidence="1" id="KW-0863">Zinc-finger</keyword>
<evidence type="ECO:0000256" key="1">
    <source>
        <dbReference type="PROSITE-ProRule" id="PRU00325"/>
    </source>
</evidence>
<gene>
    <name evidence="4" type="ORF">GWK47_032290</name>
</gene>
<evidence type="ECO:0000313" key="5">
    <source>
        <dbReference type="Proteomes" id="UP000770661"/>
    </source>
</evidence>
<dbReference type="InterPro" id="IPR007527">
    <property type="entry name" value="Znf_SWIM"/>
</dbReference>
<keyword evidence="1" id="KW-0479">Metal-binding</keyword>
<evidence type="ECO:0000256" key="2">
    <source>
        <dbReference type="SAM" id="MobiDB-lite"/>
    </source>
</evidence>
<proteinExistence type="predicted"/>
<comment type="caution">
    <text evidence="4">The sequence shown here is derived from an EMBL/GenBank/DDBJ whole genome shotgun (WGS) entry which is preliminary data.</text>
</comment>
<evidence type="ECO:0000259" key="3">
    <source>
        <dbReference type="PROSITE" id="PS50966"/>
    </source>
</evidence>
<dbReference type="GO" id="GO:0008270">
    <property type="term" value="F:zinc ion binding"/>
    <property type="evidence" value="ECO:0007669"/>
    <property type="project" value="UniProtKB-KW"/>
</dbReference>
<protein>
    <recommendedName>
        <fullName evidence="3">SWIM-type domain-containing protein</fullName>
    </recommendedName>
</protein>